<evidence type="ECO:0000313" key="1">
    <source>
        <dbReference type="EMBL" id="KAJ2980820.1"/>
    </source>
</evidence>
<organism evidence="1 2">
    <name type="scientific">Zarea fungicola</name>
    <dbReference type="NCBI Taxonomy" id="93591"/>
    <lineage>
        <taxon>Eukaryota</taxon>
        <taxon>Fungi</taxon>
        <taxon>Dikarya</taxon>
        <taxon>Ascomycota</taxon>
        <taxon>Pezizomycotina</taxon>
        <taxon>Sordariomycetes</taxon>
        <taxon>Hypocreomycetidae</taxon>
        <taxon>Hypocreales</taxon>
        <taxon>Cordycipitaceae</taxon>
        <taxon>Zarea</taxon>
    </lineage>
</organism>
<evidence type="ECO:0000313" key="2">
    <source>
        <dbReference type="Proteomes" id="UP001143910"/>
    </source>
</evidence>
<proteinExistence type="predicted"/>
<accession>A0ACC1NNG5</accession>
<dbReference type="Proteomes" id="UP001143910">
    <property type="component" value="Unassembled WGS sequence"/>
</dbReference>
<sequence length="793" mass="90702">MATAPYLEQDREQMSKLMQSLEQYRKEQSRGKTSVKKTPFKVEDSPNNITVDSWRFQEWDYKRRDLPVYARGLFTTKTRKNGHEIAVRGYDKFFNVNEVPETKWENIIGKTQGPYELTLKENGCIIFIAGLEDETLLVCSKHSTGDRGGELTHSKAGEAQLEKQLEILGKTKQDLARELRERNATAVAELCDDAFEEHILPYGPEDAGLYLHGINLNVPVFNTYPSPAVQQFADDWGFKKTNFIVIDEINKVKEFLEEAANTGAYEGRDVEGFVIRCRMSGNPATLPYQDWFFKFKFEEPYLMYRQWRECTKALITGKPPRFKKHMLITEEYLLFAKKRLAADPQLAKLYSQNHGIIRLRNEFLDYKNLKGSDAANMDQAEFIVMSEVTDNVILAPIATIGCGKTTIALALTELFGWGHVQNDNISGKGRPPRFTKAVLTQLKEKPVVFADRNNAQKHERRQLLLDSKNQNESVKVVCLNFRHDQDSIEEIRRVTRDRVILRGDNHQTIHAASDREKFLGVMDGFIGRFEPCTPFVRPDDGFDGFIHLDPVVGSRQNLETVVTKLHEMFPNVVKAIPTAEELDRAIEVALGFKPDFKHIIPDRSGTKEARQPEKVEKKKPRELEYMSISVPRAIVNDTMEKAFASCDKETSRSYMQLKQTRRVQSAFHVTLLHRANAKQFPELWQRYLELHEAQKGGTEKLGVCDVVLERVVFDSRIMAIVVRIDDKSNTWECTNRVAHITVGTRDSTVKPKESNDLLAKWLNDGVSPEGTIREVVFTDKVPVTCGVYAVLSR</sequence>
<reference evidence="1" key="1">
    <citation type="submission" date="2022-08" db="EMBL/GenBank/DDBJ databases">
        <title>Genome Sequence of Lecanicillium fungicola.</title>
        <authorList>
            <person name="Buettner E."/>
        </authorList>
    </citation>
    <scope>NUCLEOTIDE SEQUENCE</scope>
    <source>
        <strain evidence="1">Babe33</strain>
    </source>
</reference>
<dbReference type="EMBL" id="JANJQO010000170">
    <property type="protein sequence ID" value="KAJ2980820.1"/>
    <property type="molecule type" value="Genomic_DNA"/>
</dbReference>
<protein>
    <submittedName>
        <fullName evidence="1">Uncharacterized protein</fullName>
    </submittedName>
</protein>
<keyword evidence="2" id="KW-1185">Reference proteome</keyword>
<comment type="caution">
    <text evidence="1">The sequence shown here is derived from an EMBL/GenBank/DDBJ whole genome shotgun (WGS) entry which is preliminary data.</text>
</comment>
<gene>
    <name evidence="1" type="ORF">NQ176_g2402</name>
</gene>
<name>A0ACC1NNG5_9HYPO</name>